<accession>A0A7J5DTA2</accession>
<organism evidence="1 2">
    <name type="scientific">Nocardioides simplex</name>
    <name type="common">Arthrobacter simplex</name>
    <dbReference type="NCBI Taxonomy" id="2045"/>
    <lineage>
        <taxon>Bacteria</taxon>
        <taxon>Bacillati</taxon>
        <taxon>Actinomycetota</taxon>
        <taxon>Actinomycetes</taxon>
        <taxon>Propionibacteriales</taxon>
        <taxon>Nocardioidaceae</taxon>
        <taxon>Pimelobacter</taxon>
    </lineage>
</organism>
<protein>
    <submittedName>
        <fullName evidence="1">Uncharacterized protein</fullName>
    </submittedName>
</protein>
<evidence type="ECO:0000313" key="1">
    <source>
        <dbReference type="EMBL" id="KAB2808347.1"/>
    </source>
</evidence>
<dbReference type="Proteomes" id="UP000449906">
    <property type="component" value="Unassembled WGS sequence"/>
</dbReference>
<proteinExistence type="predicted"/>
<dbReference type="EMBL" id="WBVM01000003">
    <property type="protein sequence ID" value="KAB2808347.1"/>
    <property type="molecule type" value="Genomic_DNA"/>
</dbReference>
<comment type="caution">
    <text evidence="1">The sequence shown here is derived from an EMBL/GenBank/DDBJ whole genome shotgun (WGS) entry which is preliminary data.</text>
</comment>
<name>A0A7J5DTA2_NOCSI</name>
<reference evidence="1 2" key="1">
    <citation type="submission" date="2019-09" db="EMBL/GenBank/DDBJ databases">
        <title>Pimelobacter sp. isolated from Paulinella.</title>
        <authorList>
            <person name="Jeong S.E."/>
        </authorList>
    </citation>
    <scope>NUCLEOTIDE SEQUENCE [LARGE SCALE GENOMIC DNA]</scope>
    <source>
        <strain evidence="1 2">Pch-N</strain>
    </source>
</reference>
<evidence type="ECO:0000313" key="2">
    <source>
        <dbReference type="Proteomes" id="UP000449906"/>
    </source>
</evidence>
<dbReference type="AlphaFoldDB" id="A0A7J5DTA2"/>
<gene>
    <name evidence="1" type="ORF">F9L07_22795</name>
</gene>
<dbReference type="RefSeq" id="WP_151582027.1">
    <property type="nucleotide sequence ID" value="NZ_WBVM01000003.1"/>
</dbReference>
<sequence length="117" mass="13030">MTVLSARPLDPDQADFLDLLADDGSMLAMVHANDFRDACRTVADRDDGWVHPSKVSAVLHERFGEINPQSFSARWAPACGPNGFLDKTDVRAPIDGTHSRGNSNKDVVLRRWRDWSP</sequence>